<dbReference type="GO" id="GO:0005739">
    <property type="term" value="C:mitochondrion"/>
    <property type="evidence" value="ECO:0007669"/>
    <property type="project" value="TreeGrafter"/>
</dbReference>
<dbReference type="GO" id="GO:0032790">
    <property type="term" value="P:ribosome disassembly"/>
    <property type="evidence" value="ECO:0007669"/>
    <property type="project" value="TreeGrafter"/>
</dbReference>
<dbReference type="SUPFAM" id="SSF55200">
    <property type="entry name" value="Translation initiation factor IF3, C-terminal domain"/>
    <property type="match status" value="1"/>
</dbReference>
<dbReference type="InterPro" id="IPR019814">
    <property type="entry name" value="Translation_initiation_fac_3_N"/>
</dbReference>
<keyword evidence="3" id="KW-0648">Protein biosynthesis</keyword>
<name>A0A913ZUM9_PATMI</name>
<keyword evidence="7" id="KW-1185">Reference proteome</keyword>
<feature type="domain" description="Translation initiation factor 3 N-terminal" evidence="5">
    <location>
        <begin position="151"/>
        <end position="215"/>
    </location>
</feature>
<organism evidence="6 7">
    <name type="scientific">Patiria miniata</name>
    <name type="common">Bat star</name>
    <name type="synonym">Asterina miniata</name>
    <dbReference type="NCBI Taxonomy" id="46514"/>
    <lineage>
        <taxon>Eukaryota</taxon>
        <taxon>Metazoa</taxon>
        <taxon>Echinodermata</taxon>
        <taxon>Eleutherozoa</taxon>
        <taxon>Asterozoa</taxon>
        <taxon>Asteroidea</taxon>
        <taxon>Valvatacea</taxon>
        <taxon>Valvatida</taxon>
        <taxon>Asterinidae</taxon>
        <taxon>Patiria</taxon>
    </lineage>
</organism>
<feature type="compositionally biased region" description="Basic and acidic residues" evidence="4">
    <location>
        <begin position="318"/>
        <end position="334"/>
    </location>
</feature>
<protein>
    <recommendedName>
        <fullName evidence="5">Translation initiation factor 3 N-terminal domain-containing protein</fullName>
    </recommendedName>
</protein>
<evidence type="ECO:0000259" key="5">
    <source>
        <dbReference type="Pfam" id="PF05198"/>
    </source>
</evidence>
<dbReference type="PANTHER" id="PTHR10938:SF0">
    <property type="entry name" value="TRANSLATION INITIATION FACTOR IF-3, MITOCHONDRIAL"/>
    <property type="match status" value="1"/>
</dbReference>
<comment type="similarity">
    <text evidence="1">Belongs to the IF-3 family.</text>
</comment>
<dbReference type="SUPFAM" id="SSF54364">
    <property type="entry name" value="Translation initiation factor IF3, N-terminal domain"/>
    <property type="match status" value="1"/>
</dbReference>
<keyword evidence="2" id="KW-0396">Initiation factor</keyword>
<feature type="region of interest" description="Disordered" evidence="4">
    <location>
        <begin position="112"/>
        <end position="143"/>
    </location>
</feature>
<dbReference type="RefSeq" id="XP_038055270.1">
    <property type="nucleotide sequence ID" value="XM_038199342.1"/>
</dbReference>
<dbReference type="PANTHER" id="PTHR10938">
    <property type="entry name" value="TRANSLATION INITIATION FACTOR IF-3"/>
    <property type="match status" value="1"/>
</dbReference>
<dbReference type="Pfam" id="PF05198">
    <property type="entry name" value="IF3_N"/>
    <property type="match status" value="1"/>
</dbReference>
<feature type="region of interest" description="Disordered" evidence="4">
    <location>
        <begin position="317"/>
        <end position="361"/>
    </location>
</feature>
<evidence type="ECO:0000313" key="6">
    <source>
        <dbReference type="EnsemblMetazoa" id="XP_038055267.1"/>
    </source>
</evidence>
<evidence type="ECO:0000256" key="3">
    <source>
        <dbReference type="ARBA" id="ARBA00022917"/>
    </source>
</evidence>
<dbReference type="Gene3D" id="3.10.20.80">
    <property type="entry name" value="Translation initiation factor 3 (IF-3), N-terminal domain"/>
    <property type="match status" value="1"/>
</dbReference>
<dbReference type="RefSeq" id="XP_038055267.1">
    <property type="nucleotide sequence ID" value="XM_038199339.1"/>
</dbReference>
<evidence type="ECO:0000256" key="1">
    <source>
        <dbReference type="ARBA" id="ARBA00005439"/>
    </source>
</evidence>
<dbReference type="EnsemblMetazoa" id="XM_038199341.1">
    <property type="protein sequence ID" value="XP_038055269.1"/>
    <property type="gene ID" value="LOC119727457"/>
</dbReference>
<dbReference type="Gene3D" id="3.30.110.10">
    <property type="entry name" value="Translation initiation factor 3 (IF-3), C-terminal domain"/>
    <property type="match status" value="1"/>
</dbReference>
<dbReference type="InterPro" id="IPR001288">
    <property type="entry name" value="Translation_initiation_fac_3"/>
</dbReference>
<reference evidence="6" key="1">
    <citation type="submission" date="2022-11" db="UniProtKB">
        <authorList>
            <consortium name="EnsemblMetazoa"/>
        </authorList>
    </citation>
    <scope>IDENTIFICATION</scope>
</reference>
<dbReference type="NCBIfam" id="TIGR00168">
    <property type="entry name" value="infC"/>
    <property type="match status" value="1"/>
</dbReference>
<dbReference type="RefSeq" id="XP_038055268.1">
    <property type="nucleotide sequence ID" value="XM_038199340.1"/>
</dbReference>
<dbReference type="OrthoDB" id="21573at2759"/>
<evidence type="ECO:0000256" key="2">
    <source>
        <dbReference type="ARBA" id="ARBA00022540"/>
    </source>
</evidence>
<dbReference type="EnsemblMetazoa" id="XM_038199339.1">
    <property type="protein sequence ID" value="XP_038055267.1"/>
    <property type="gene ID" value="LOC119727457"/>
</dbReference>
<evidence type="ECO:0000256" key="4">
    <source>
        <dbReference type="SAM" id="MobiDB-lite"/>
    </source>
</evidence>
<dbReference type="GO" id="GO:0043022">
    <property type="term" value="F:ribosome binding"/>
    <property type="evidence" value="ECO:0007669"/>
    <property type="project" value="TreeGrafter"/>
</dbReference>
<dbReference type="Proteomes" id="UP000887568">
    <property type="component" value="Unplaced"/>
</dbReference>
<dbReference type="OMA" id="HRRWDSI"/>
<dbReference type="GO" id="GO:0003743">
    <property type="term" value="F:translation initiation factor activity"/>
    <property type="evidence" value="ECO:0007669"/>
    <property type="project" value="UniProtKB-KW"/>
</dbReference>
<accession>A0A913ZUM9</accession>
<sequence length="361" mass="41066">MFKSLIQRVVSSRSHRVWNDCSQHNKTLRCCYGSHRHRNCITYHQQPVRLDFARQMYSVVRIHDRRWALVCTNPTSVTLSLRSLTSDADSDKLLDQVHVDAVESDSFEEVAKELDAERTGSTSSRKAKRNSSNNIKASLSKDSMKSVGKLVPDRIVHLLDEAGESLGSLHRTEAIKRSQETGLKLVLINQNTKPYPTYRLMTGQQLHQEQMLLREKLKAKSAPTQVKEARLSGNIEKHDLEVKRRHLQDWFREGGAQVHVRVTVTGTGKHQKPVTKEQQLAVIHQLMAGLEDRVMFASKPRDVGKDGMNLTVTLRRMSAKEKTALVKQKNKEESLNQQRATDSRDGGEENEQTDDKDEKVG</sequence>
<evidence type="ECO:0000313" key="7">
    <source>
        <dbReference type="Proteomes" id="UP000887568"/>
    </source>
</evidence>
<dbReference type="RefSeq" id="XP_038055269.1">
    <property type="nucleotide sequence ID" value="XM_038199341.1"/>
</dbReference>
<dbReference type="InterPro" id="IPR036787">
    <property type="entry name" value="T_IF-3_N_sf"/>
</dbReference>
<dbReference type="EnsemblMetazoa" id="XM_038199342.1">
    <property type="protein sequence ID" value="XP_038055270.1"/>
    <property type="gene ID" value="LOC119727457"/>
</dbReference>
<dbReference type="EnsemblMetazoa" id="XM_038199340.1">
    <property type="protein sequence ID" value="XP_038055268.1"/>
    <property type="gene ID" value="LOC119727457"/>
</dbReference>
<dbReference type="AlphaFoldDB" id="A0A913ZUM9"/>
<proteinExistence type="inferred from homology"/>
<dbReference type="GO" id="GO:0070124">
    <property type="term" value="P:mitochondrial translational initiation"/>
    <property type="evidence" value="ECO:0007669"/>
    <property type="project" value="TreeGrafter"/>
</dbReference>
<dbReference type="InterPro" id="IPR036788">
    <property type="entry name" value="T_IF-3_C_sf"/>
</dbReference>
<dbReference type="GeneID" id="119727457"/>